<proteinExistence type="predicted"/>
<protein>
    <submittedName>
        <fullName evidence="2">Lipocalin-like domain-containing protein</fullName>
    </submittedName>
</protein>
<dbReference type="AlphaFoldDB" id="A0A1M7CLT7"/>
<evidence type="ECO:0000313" key="2">
    <source>
        <dbReference type="EMBL" id="SHL68248.1"/>
    </source>
</evidence>
<feature type="domain" description="Lipocalin-like" evidence="1">
    <location>
        <begin position="39"/>
        <end position="112"/>
    </location>
</feature>
<dbReference type="PROSITE" id="PS51257">
    <property type="entry name" value="PROKAR_LIPOPROTEIN"/>
    <property type="match status" value="1"/>
</dbReference>
<gene>
    <name evidence="2" type="ORF">SAMN05444266_104386</name>
</gene>
<reference evidence="2 3" key="1">
    <citation type="submission" date="2016-11" db="EMBL/GenBank/DDBJ databases">
        <authorList>
            <person name="Jaros S."/>
            <person name="Januszkiewicz K."/>
            <person name="Wedrychowicz H."/>
        </authorList>
    </citation>
    <scope>NUCLEOTIDE SEQUENCE [LARGE SCALE GENOMIC DNA]</scope>
    <source>
        <strain evidence="2 3">DSM 27406</strain>
    </source>
</reference>
<keyword evidence="3" id="KW-1185">Reference proteome</keyword>
<dbReference type="RefSeq" id="WP_178372130.1">
    <property type="nucleotide sequence ID" value="NZ_FRBL01000004.1"/>
</dbReference>
<dbReference type="EMBL" id="FRBL01000004">
    <property type="protein sequence ID" value="SHL68248.1"/>
    <property type="molecule type" value="Genomic_DNA"/>
</dbReference>
<evidence type="ECO:0000313" key="3">
    <source>
        <dbReference type="Proteomes" id="UP000184420"/>
    </source>
</evidence>
<name>A0A1M7CLT7_9BACT</name>
<organism evidence="2 3">
    <name type="scientific">Chitinophaga jiangningensis</name>
    <dbReference type="NCBI Taxonomy" id="1419482"/>
    <lineage>
        <taxon>Bacteria</taxon>
        <taxon>Pseudomonadati</taxon>
        <taxon>Bacteroidota</taxon>
        <taxon>Chitinophagia</taxon>
        <taxon>Chitinophagales</taxon>
        <taxon>Chitinophagaceae</taxon>
        <taxon>Chitinophaga</taxon>
    </lineage>
</organism>
<dbReference type="InterPro" id="IPR024311">
    <property type="entry name" value="Lipocalin-like"/>
</dbReference>
<dbReference type="Pfam" id="PF13648">
    <property type="entry name" value="Lipocalin_4"/>
    <property type="match status" value="1"/>
</dbReference>
<sequence length="147" mass="16095">MKNTITLAVAALVCGTLFSSCKKEDSKPSNGCEISVTGLAGNYKLTGLQYRESAAKTPIDYLPFQDECEKDDLLTLKSDGTYNYKDLGIQCDPDGNDTGSWEIKNGNLVIDGIVHGTITAYDCKTLTFYIENTLVKGDRMTTIMTKQ</sequence>
<accession>A0A1M7CLT7</accession>
<dbReference type="Proteomes" id="UP000184420">
    <property type="component" value="Unassembled WGS sequence"/>
</dbReference>
<evidence type="ECO:0000259" key="1">
    <source>
        <dbReference type="Pfam" id="PF13648"/>
    </source>
</evidence>